<keyword evidence="1" id="KW-0812">Transmembrane</keyword>
<proteinExistence type="predicted"/>
<keyword evidence="1" id="KW-1133">Transmembrane helix</keyword>
<sequence length="48" mass="5507">MTGGLTWDFVTWMSLAMVVIAILIIVFLVYKVITLMNRDAEAHKNNEH</sequence>
<dbReference type="AlphaFoldDB" id="A0A1H2Q0Z6"/>
<evidence type="ECO:0000256" key="1">
    <source>
        <dbReference type="SAM" id="Phobius"/>
    </source>
</evidence>
<reference evidence="3" key="1">
    <citation type="submission" date="2016-10" db="EMBL/GenBank/DDBJ databases">
        <authorList>
            <person name="Varghese N."/>
            <person name="Submissions S."/>
        </authorList>
    </citation>
    <scope>NUCLEOTIDE SEQUENCE [LARGE SCALE GENOMIC DNA]</scope>
    <source>
        <strain evidence="3">DSM 217</strain>
    </source>
</reference>
<gene>
    <name evidence="2" type="ORF">SAMN05421783_10150</name>
</gene>
<dbReference type="EMBL" id="FNNZ01000001">
    <property type="protein sequence ID" value="SDW00793.1"/>
    <property type="molecule type" value="Genomic_DNA"/>
</dbReference>
<dbReference type="STRING" id="1058.SAMN05421783_10150"/>
<keyword evidence="3" id="KW-1185">Reference proteome</keyword>
<accession>A0A1H2Q0Z6</accession>
<dbReference type="RefSeq" id="WP_175534425.1">
    <property type="nucleotide sequence ID" value="NZ_FNNZ01000001.1"/>
</dbReference>
<evidence type="ECO:0000313" key="2">
    <source>
        <dbReference type="EMBL" id="SDW00793.1"/>
    </source>
</evidence>
<evidence type="ECO:0000313" key="3">
    <source>
        <dbReference type="Proteomes" id="UP000198816"/>
    </source>
</evidence>
<keyword evidence="1" id="KW-0472">Membrane</keyword>
<dbReference type="Proteomes" id="UP000198816">
    <property type="component" value="Unassembled WGS sequence"/>
</dbReference>
<name>A0A1H2Q0Z6_THIRO</name>
<organism evidence="2 3">
    <name type="scientific">Thiocapsa roseopersicina</name>
    <dbReference type="NCBI Taxonomy" id="1058"/>
    <lineage>
        <taxon>Bacteria</taxon>
        <taxon>Pseudomonadati</taxon>
        <taxon>Pseudomonadota</taxon>
        <taxon>Gammaproteobacteria</taxon>
        <taxon>Chromatiales</taxon>
        <taxon>Chromatiaceae</taxon>
        <taxon>Thiocapsa</taxon>
    </lineage>
</organism>
<feature type="transmembrane region" description="Helical" evidence="1">
    <location>
        <begin position="12"/>
        <end position="30"/>
    </location>
</feature>
<protein>
    <submittedName>
        <fullName evidence="2">Uncharacterized protein</fullName>
    </submittedName>
</protein>